<protein>
    <submittedName>
        <fullName evidence="1">Uncharacterized protein</fullName>
    </submittedName>
</protein>
<name>A0AAD9G1D3_9STRA</name>
<dbReference type="AlphaFoldDB" id="A0AAD9G1D3"/>
<dbReference type="Proteomes" id="UP001259832">
    <property type="component" value="Unassembled WGS sequence"/>
</dbReference>
<organism evidence="1 2">
    <name type="scientific">Phytophthora citrophthora</name>
    <dbReference type="NCBI Taxonomy" id="4793"/>
    <lineage>
        <taxon>Eukaryota</taxon>
        <taxon>Sar</taxon>
        <taxon>Stramenopiles</taxon>
        <taxon>Oomycota</taxon>
        <taxon>Peronosporomycetes</taxon>
        <taxon>Peronosporales</taxon>
        <taxon>Peronosporaceae</taxon>
        <taxon>Phytophthora</taxon>
    </lineage>
</organism>
<accession>A0AAD9G1D3</accession>
<proteinExistence type="predicted"/>
<dbReference type="EMBL" id="JASMQC010000042">
    <property type="protein sequence ID" value="KAK1930030.1"/>
    <property type="molecule type" value="Genomic_DNA"/>
</dbReference>
<sequence>MARVLEKISLPCYRVYDESLLKDLKVHDSDYLFVTKEKFHIQSKAAQISVLNAKALHQLHTEALEVICVFASTPAQRTVNVSDRADFWRYDY</sequence>
<comment type="caution">
    <text evidence="1">The sequence shown here is derived from an EMBL/GenBank/DDBJ whole genome shotgun (WGS) entry which is preliminary data.</text>
</comment>
<evidence type="ECO:0000313" key="1">
    <source>
        <dbReference type="EMBL" id="KAK1930030.1"/>
    </source>
</evidence>
<reference evidence="1" key="1">
    <citation type="submission" date="2023-08" db="EMBL/GenBank/DDBJ databases">
        <title>Reference Genome Resource for the Citrus Pathogen Phytophthora citrophthora.</title>
        <authorList>
            <person name="Moller H."/>
            <person name="Coetzee B."/>
            <person name="Rose L.J."/>
            <person name="Van Niekerk J.M."/>
        </authorList>
    </citation>
    <scope>NUCLEOTIDE SEQUENCE</scope>
    <source>
        <strain evidence="1">STE-U-9442</strain>
    </source>
</reference>
<keyword evidence="2" id="KW-1185">Reference proteome</keyword>
<evidence type="ECO:0000313" key="2">
    <source>
        <dbReference type="Proteomes" id="UP001259832"/>
    </source>
</evidence>
<gene>
    <name evidence="1" type="ORF">P3T76_014527</name>
</gene>